<sequence>MKANSFSFIALRILLLAITSTAQPPPTIQCPSLPPDQPVSRIQCENHDGSVVEVSGPRPFNCKLSWVAIRAQTTKTTTHEQQEPLNEERGQCALWLFQFSDDGLVQQSCCGEAGEGLVIRVSRVQDQHDEDWEPAQEWMEFHEGVEEPVQHLQMDDAPVGGDGVEQHDDEDGDEHGDADEDGYEDEYEDDYEDEDGDIEFGTGQQHIFEVD</sequence>
<evidence type="ECO:0000256" key="1">
    <source>
        <dbReference type="SAM" id="MobiDB-lite"/>
    </source>
</evidence>
<evidence type="ECO:0000313" key="4">
    <source>
        <dbReference type="Proteomes" id="UP000078397"/>
    </source>
</evidence>
<dbReference type="RefSeq" id="XP_018138322.1">
    <property type="nucleotide sequence ID" value="XM_018285594.1"/>
</dbReference>
<comment type="caution">
    <text evidence="3">The sequence shown here is derived from an EMBL/GenBank/DDBJ whole genome shotgun (WGS) entry which is preliminary data.</text>
</comment>
<feature type="signal peptide" evidence="2">
    <location>
        <begin position="1"/>
        <end position="22"/>
    </location>
</feature>
<protein>
    <submittedName>
        <fullName evidence="3">Uncharacterized protein</fullName>
    </submittedName>
</protein>
<keyword evidence="4" id="KW-1185">Reference proteome</keyword>
<name>A0A179F4U4_METCM</name>
<feature type="compositionally biased region" description="Acidic residues" evidence="1">
    <location>
        <begin position="167"/>
        <end position="198"/>
    </location>
</feature>
<feature type="chain" id="PRO_5008101233" evidence="2">
    <location>
        <begin position="23"/>
        <end position="211"/>
    </location>
</feature>
<reference evidence="3 4" key="1">
    <citation type="journal article" date="2016" name="PLoS Pathog.">
        <title>Biosynthesis of antibiotic leucinostatins in bio-control fungus Purpureocillium lilacinum and their inhibition on phytophthora revealed by genome mining.</title>
        <authorList>
            <person name="Wang G."/>
            <person name="Liu Z."/>
            <person name="Lin R."/>
            <person name="Li E."/>
            <person name="Mao Z."/>
            <person name="Ling J."/>
            <person name="Yang Y."/>
            <person name="Yin W.B."/>
            <person name="Xie B."/>
        </authorList>
    </citation>
    <scope>NUCLEOTIDE SEQUENCE [LARGE SCALE GENOMIC DNA]</scope>
    <source>
        <strain evidence="3">170</strain>
    </source>
</reference>
<dbReference type="Proteomes" id="UP000078397">
    <property type="component" value="Unassembled WGS sequence"/>
</dbReference>
<dbReference type="AlphaFoldDB" id="A0A179F4U4"/>
<keyword evidence="2" id="KW-0732">Signal</keyword>
<accession>A0A179F4U4</accession>
<dbReference type="KEGG" id="pchm:VFPPC_06583"/>
<proteinExistence type="predicted"/>
<dbReference type="OrthoDB" id="5102538at2759"/>
<dbReference type="EMBL" id="LSBJ02000008">
    <property type="protein sequence ID" value="OAQ60444.1"/>
    <property type="molecule type" value="Genomic_DNA"/>
</dbReference>
<evidence type="ECO:0000313" key="3">
    <source>
        <dbReference type="EMBL" id="OAQ60444.1"/>
    </source>
</evidence>
<dbReference type="GeneID" id="28849588"/>
<organism evidence="3 4">
    <name type="scientific">Pochonia chlamydosporia 170</name>
    <dbReference type="NCBI Taxonomy" id="1380566"/>
    <lineage>
        <taxon>Eukaryota</taxon>
        <taxon>Fungi</taxon>
        <taxon>Dikarya</taxon>
        <taxon>Ascomycota</taxon>
        <taxon>Pezizomycotina</taxon>
        <taxon>Sordariomycetes</taxon>
        <taxon>Hypocreomycetidae</taxon>
        <taxon>Hypocreales</taxon>
        <taxon>Clavicipitaceae</taxon>
        <taxon>Pochonia</taxon>
    </lineage>
</organism>
<evidence type="ECO:0000256" key="2">
    <source>
        <dbReference type="SAM" id="SignalP"/>
    </source>
</evidence>
<gene>
    <name evidence="3" type="ORF">VFPPC_06583</name>
</gene>
<feature type="region of interest" description="Disordered" evidence="1">
    <location>
        <begin position="154"/>
        <end position="211"/>
    </location>
</feature>